<dbReference type="OrthoDB" id="9767869at2"/>
<evidence type="ECO:0000256" key="2">
    <source>
        <dbReference type="ARBA" id="ARBA00022723"/>
    </source>
</evidence>
<dbReference type="InterPro" id="IPR017941">
    <property type="entry name" value="Rieske_2Fe-2S"/>
</dbReference>
<dbReference type="Gene3D" id="3.30.9.10">
    <property type="entry name" value="D-Amino Acid Oxidase, subunit A, domain 2"/>
    <property type="match status" value="1"/>
</dbReference>
<dbReference type="InterPro" id="IPR005805">
    <property type="entry name" value="Rieske_Fe-S_prot_C"/>
</dbReference>
<keyword evidence="3" id="KW-0560">Oxidoreductase</keyword>
<dbReference type="GO" id="GO:0046872">
    <property type="term" value="F:metal ion binding"/>
    <property type="evidence" value="ECO:0007669"/>
    <property type="project" value="UniProtKB-KW"/>
</dbReference>
<evidence type="ECO:0000256" key="1">
    <source>
        <dbReference type="ARBA" id="ARBA00022714"/>
    </source>
</evidence>
<dbReference type="InterPro" id="IPR036922">
    <property type="entry name" value="Rieske_2Fe-2S_sf"/>
</dbReference>
<dbReference type="Gene3D" id="3.50.50.60">
    <property type="entry name" value="FAD/NAD(P)-binding domain"/>
    <property type="match status" value="1"/>
</dbReference>
<evidence type="ECO:0000313" key="8">
    <source>
        <dbReference type="EMBL" id="TFZ03351.1"/>
    </source>
</evidence>
<dbReference type="Gene3D" id="2.102.10.10">
    <property type="entry name" value="Rieske [2Fe-2S] iron-sulphur domain"/>
    <property type="match status" value="1"/>
</dbReference>
<dbReference type="SUPFAM" id="SSF51905">
    <property type="entry name" value="FAD/NAD(P)-binding domain"/>
    <property type="match status" value="1"/>
</dbReference>
<evidence type="ECO:0000313" key="9">
    <source>
        <dbReference type="Proteomes" id="UP000297564"/>
    </source>
</evidence>
<dbReference type="CDD" id="cd03477">
    <property type="entry name" value="Rieske_YhfW_C"/>
    <property type="match status" value="1"/>
</dbReference>
<dbReference type="GO" id="GO:0016491">
    <property type="term" value="F:oxidoreductase activity"/>
    <property type="evidence" value="ECO:0007669"/>
    <property type="project" value="UniProtKB-KW"/>
</dbReference>
<dbReference type="Proteomes" id="UP000297564">
    <property type="component" value="Unassembled WGS sequence"/>
</dbReference>
<dbReference type="EMBL" id="SMLL01000002">
    <property type="protein sequence ID" value="TFZ03351.1"/>
    <property type="molecule type" value="Genomic_DNA"/>
</dbReference>
<accession>A0A4Z0BWR9</accession>
<dbReference type="SUPFAM" id="SSF50022">
    <property type="entry name" value="ISP domain"/>
    <property type="match status" value="1"/>
</dbReference>
<dbReference type="GO" id="GO:0051537">
    <property type="term" value="F:2 iron, 2 sulfur cluster binding"/>
    <property type="evidence" value="ECO:0007669"/>
    <property type="project" value="UniProtKB-KW"/>
</dbReference>
<reference evidence="8 9" key="1">
    <citation type="submission" date="2019-03" db="EMBL/GenBank/DDBJ databases">
        <title>Ramlibacter rhizophilus CCTCC AB2015357, whole genome shotgun sequence.</title>
        <authorList>
            <person name="Zhang X."/>
            <person name="Feng G."/>
            <person name="Zhu H."/>
        </authorList>
    </citation>
    <scope>NUCLEOTIDE SEQUENCE [LARGE SCALE GENOMIC DNA]</scope>
    <source>
        <strain evidence="8 9">CCTCC AB2015357</strain>
    </source>
</reference>
<dbReference type="PANTHER" id="PTHR13847:SF274">
    <property type="entry name" value="RIESKE 2FE-2S IRON-SULFUR PROTEIN YHFW-RELATED"/>
    <property type="match status" value="1"/>
</dbReference>
<keyword evidence="9" id="KW-1185">Reference proteome</keyword>
<evidence type="ECO:0000256" key="5">
    <source>
        <dbReference type="ARBA" id="ARBA00023014"/>
    </source>
</evidence>
<dbReference type="RefSeq" id="WP_135284150.1">
    <property type="nucleotide sequence ID" value="NZ_SMLL01000002.1"/>
</dbReference>
<feature type="domain" description="Rieske" evidence="7">
    <location>
        <begin position="412"/>
        <end position="502"/>
    </location>
</feature>
<keyword evidence="4" id="KW-0408">Iron</keyword>
<proteinExistence type="predicted"/>
<evidence type="ECO:0000256" key="3">
    <source>
        <dbReference type="ARBA" id="ARBA00023002"/>
    </source>
</evidence>
<dbReference type="GO" id="GO:0005737">
    <property type="term" value="C:cytoplasm"/>
    <property type="evidence" value="ECO:0007669"/>
    <property type="project" value="TreeGrafter"/>
</dbReference>
<sequence length="502" mass="53732">MNTLSVWRGIAPSPGFAMLSADISTDVLIIGGGITGVTLAWLLARQGRQVTLLEAHEIGSGTTGNSTGNLYETLSHGLHDVSSRWGKDVARQVVAERRAALQFIQEQAQDAPGAAFRRCPLVLYALADKQQSLVDQEFEALSAAGCAVQRGPVPAALPAAAGPAVILADQAQFQPQAYLVHLAQEAARAGARIHEHSRVLDINARTRIVDTATGAVNAREIVMATHTPKGIRLVHAEMPVYREYAVALPFVDGARDPGPGIFWAKGEEGLSMRTLEQPDGRRFLICVGQEHPPGAHNAKAALMAVEAAAQRHFGDAEPAYRWSAQHYKGADGLPYIGRDASGCLVATGFATDGLTWGTVAARLLAEEVADRSPPFAALCKPTRLSPIKGARTILEEATVTARSLVKDYLTHRQEEKLSSLAPGDSAVVDSEGESCAAWRSPQGELFAVSSVCTHMGCKVHWNSVETSWDCPCHGSRFRPDGTVIEGPALRPLARRHPRSLEP</sequence>
<keyword evidence="5" id="KW-0411">Iron-sulfur</keyword>
<dbReference type="Pfam" id="PF00355">
    <property type="entry name" value="Rieske"/>
    <property type="match status" value="1"/>
</dbReference>
<dbReference type="PROSITE" id="PS51296">
    <property type="entry name" value="RIESKE"/>
    <property type="match status" value="1"/>
</dbReference>
<evidence type="ECO:0000256" key="6">
    <source>
        <dbReference type="ARBA" id="ARBA00023157"/>
    </source>
</evidence>
<organism evidence="8 9">
    <name type="scientific">Ramlibacter rhizophilus</name>
    <dbReference type="NCBI Taxonomy" id="1781167"/>
    <lineage>
        <taxon>Bacteria</taxon>
        <taxon>Pseudomonadati</taxon>
        <taxon>Pseudomonadota</taxon>
        <taxon>Betaproteobacteria</taxon>
        <taxon>Burkholderiales</taxon>
        <taxon>Comamonadaceae</taxon>
        <taxon>Ramlibacter</taxon>
    </lineage>
</organism>
<gene>
    <name evidence="8" type="ORF">EZ242_05565</name>
</gene>
<dbReference type="InterPro" id="IPR006076">
    <property type="entry name" value="FAD-dep_OxRdtase"/>
</dbReference>
<protein>
    <submittedName>
        <fullName evidence="8">FAD-dependent oxidoreductase</fullName>
    </submittedName>
</protein>
<dbReference type="InterPro" id="IPR036188">
    <property type="entry name" value="FAD/NAD-bd_sf"/>
</dbReference>
<keyword evidence="2" id="KW-0479">Metal-binding</keyword>
<name>A0A4Z0BWR9_9BURK</name>
<dbReference type="PANTHER" id="PTHR13847">
    <property type="entry name" value="SARCOSINE DEHYDROGENASE-RELATED"/>
    <property type="match status" value="1"/>
</dbReference>
<evidence type="ECO:0000259" key="7">
    <source>
        <dbReference type="PROSITE" id="PS51296"/>
    </source>
</evidence>
<dbReference type="GO" id="GO:0016020">
    <property type="term" value="C:membrane"/>
    <property type="evidence" value="ECO:0007669"/>
    <property type="project" value="InterPro"/>
</dbReference>
<keyword evidence="6" id="KW-1015">Disulfide bond</keyword>
<dbReference type="InterPro" id="IPR038010">
    <property type="entry name" value="YhfW_C"/>
</dbReference>
<evidence type="ECO:0000256" key="4">
    <source>
        <dbReference type="ARBA" id="ARBA00023004"/>
    </source>
</evidence>
<dbReference type="Pfam" id="PF01266">
    <property type="entry name" value="DAO"/>
    <property type="match status" value="1"/>
</dbReference>
<dbReference type="AlphaFoldDB" id="A0A4Z0BWR9"/>
<keyword evidence="1" id="KW-0001">2Fe-2S</keyword>
<dbReference type="PRINTS" id="PR00162">
    <property type="entry name" value="RIESKE"/>
</dbReference>
<comment type="caution">
    <text evidence="8">The sequence shown here is derived from an EMBL/GenBank/DDBJ whole genome shotgun (WGS) entry which is preliminary data.</text>
</comment>